<evidence type="ECO:0000256" key="1">
    <source>
        <dbReference type="ARBA" id="ARBA00022614"/>
    </source>
</evidence>
<keyword evidence="3" id="KW-1133">Transmembrane helix</keyword>
<dbReference type="Proteomes" id="UP000051952">
    <property type="component" value="Unassembled WGS sequence"/>
</dbReference>
<dbReference type="EMBL" id="CYKH01001659">
    <property type="protein sequence ID" value="CUG88601.1"/>
    <property type="molecule type" value="Genomic_DNA"/>
</dbReference>
<keyword evidence="2" id="KW-0677">Repeat</keyword>
<reference evidence="5" key="1">
    <citation type="submission" date="2015-09" db="EMBL/GenBank/DDBJ databases">
        <authorList>
            <consortium name="Pathogen Informatics"/>
        </authorList>
    </citation>
    <scope>NUCLEOTIDE SEQUENCE [LARGE SCALE GENOMIC DNA]</scope>
    <source>
        <strain evidence="5">Lake Konstanz</strain>
    </source>
</reference>
<dbReference type="OMA" id="ICVANHV"/>
<proteinExistence type="predicted"/>
<feature type="transmembrane region" description="Helical" evidence="3">
    <location>
        <begin position="536"/>
        <end position="556"/>
    </location>
</feature>
<evidence type="ECO:0000256" key="2">
    <source>
        <dbReference type="ARBA" id="ARBA00022737"/>
    </source>
</evidence>
<dbReference type="VEuPathDB" id="TriTrypDB:BSAL_16260"/>
<feature type="non-terminal residue" evidence="4">
    <location>
        <position position="708"/>
    </location>
</feature>
<dbReference type="InterPro" id="IPR001611">
    <property type="entry name" value="Leu-rich_rpt"/>
</dbReference>
<keyword evidence="5" id="KW-1185">Reference proteome</keyword>
<evidence type="ECO:0000313" key="4">
    <source>
        <dbReference type="EMBL" id="CUG88601.1"/>
    </source>
</evidence>
<dbReference type="Gene3D" id="3.80.10.10">
    <property type="entry name" value="Ribonuclease Inhibitor"/>
    <property type="match status" value="2"/>
</dbReference>
<keyword evidence="1" id="KW-0433">Leucine-rich repeat</keyword>
<dbReference type="AlphaFoldDB" id="A0A0S4JGN7"/>
<dbReference type="PANTHER" id="PTHR48010:SF58">
    <property type="entry name" value="RECEPTOR PROTEIN KINASE-LIKE PROTEIN ZAR1"/>
    <property type="match status" value="1"/>
</dbReference>
<organism evidence="4 5">
    <name type="scientific">Bodo saltans</name>
    <name type="common">Flagellated protozoan</name>
    <dbReference type="NCBI Taxonomy" id="75058"/>
    <lineage>
        <taxon>Eukaryota</taxon>
        <taxon>Discoba</taxon>
        <taxon>Euglenozoa</taxon>
        <taxon>Kinetoplastea</taxon>
        <taxon>Metakinetoplastina</taxon>
        <taxon>Eubodonida</taxon>
        <taxon>Bodonidae</taxon>
        <taxon>Bodo</taxon>
    </lineage>
</organism>
<dbReference type="OrthoDB" id="676979at2759"/>
<feature type="transmembrane region" description="Helical" evidence="3">
    <location>
        <begin position="568"/>
        <end position="588"/>
    </location>
</feature>
<dbReference type="FunFam" id="3.80.10.10:FF:000041">
    <property type="entry name" value="LRR receptor-like serine/threonine-protein kinase ERECTA"/>
    <property type="match status" value="1"/>
</dbReference>
<gene>
    <name evidence="4" type="ORF">BSAL_16260</name>
</gene>
<sequence length="708" mass="74743">MVSVIWSNTPVADRNTTACLLFVCMIAASEFMAQHVDAACTCTYRLPLLQELYDATNGAQWVSPWDMTAVDAPCNFDGVTCGVSNDITSIVLSSRGLDGTLPPSLGQLGGLVTLKVDSNFLDGSLPPEFQNWTSLQTIDVSDNNVSGTLPSEYCLWTQLTFFHASRNKLEGSMPASYSAWEKCDQFDVSHNQLTGTLPPVYGSWSVINVFTAGVNGFGGVLPSSYANWSRIGSFNVSMNSLTGTLPPGYASFVALGEFDVSYNNLFGTVPVQYAAWKSMSRFYLASNKLSGTISNSLFGAWLSANAFSVRRNALTGTIPSTLLALTTLQVAYLGLNMFTGVIPTTISSSLLILDLQNNTGLMGTLPSRSMFVTVCGTGVCPTTSLPPQYCLSVSAAESLSSTGTSDPVQMLTELGPYSSSCTPPDALHLTSAAPQAANADNVLRNVTVTYLDPTTRSIGLAVSFVSSVVGGSGGALRGAVPGLQRATTALRLTVLCSAGANASANDAMFSDRSDNALGLSVPVGSSGLEYAAGAPIGNAMLVFAVGACLHGVAVVRERLQLLTTLAQSALRVLPTSLLPGAFAVAYGTQMQPSFGASFALVVVSTRTAQSVACGIALLVVWLAFPLYCVHRALVACRTEDGAFGLASIQAAKRRRERNGGRRHSNLRFARVQSLHEFWMTPCAEWVVPPKTTLSQSASAAFVLKHLEP</sequence>
<keyword evidence="3" id="KW-0472">Membrane</keyword>
<feature type="transmembrane region" description="Helical" evidence="3">
    <location>
        <begin position="608"/>
        <end position="629"/>
    </location>
</feature>
<keyword evidence="3" id="KW-0812">Transmembrane</keyword>
<accession>A0A0S4JGN7</accession>
<name>A0A0S4JGN7_BODSA</name>
<evidence type="ECO:0000256" key="3">
    <source>
        <dbReference type="SAM" id="Phobius"/>
    </source>
</evidence>
<dbReference type="InterPro" id="IPR050994">
    <property type="entry name" value="At_inactive_RLKs"/>
</dbReference>
<dbReference type="InterPro" id="IPR032675">
    <property type="entry name" value="LRR_dom_sf"/>
</dbReference>
<evidence type="ECO:0000313" key="5">
    <source>
        <dbReference type="Proteomes" id="UP000051952"/>
    </source>
</evidence>
<dbReference type="SUPFAM" id="SSF52058">
    <property type="entry name" value="L domain-like"/>
    <property type="match status" value="2"/>
</dbReference>
<dbReference type="PANTHER" id="PTHR48010">
    <property type="entry name" value="OS05G0588300 PROTEIN"/>
    <property type="match status" value="1"/>
</dbReference>
<protein>
    <submittedName>
        <fullName evidence="4">GP46-like surface antigen, putative</fullName>
    </submittedName>
</protein>
<dbReference type="Pfam" id="PF00560">
    <property type="entry name" value="LRR_1"/>
    <property type="match status" value="1"/>
</dbReference>